<dbReference type="EMBL" id="BMOL01000027">
    <property type="protein sequence ID" value="GGL93404.1"/>
    <property type="molecule type" value="Genomic_DNA"/>
</dbReference>
<feature type="transmembrane region" description="Helical" evidence="1">
    <location>
        <begin position="366"/>
        <end position="384"/>
    </location>
</feature>
<feature type="transmembrane region" description="Helical" evidence="1">
    <location>
        <begin position="235"/>
        <end position="254"/>
    </location>
</feature>
<evidence type="ECO:0000313" key="5">
    <source>
        <dbReference type="Proteomes" id="UP000639973"/>
    </source>
</evidence>
<comment type="caution">
    <text evidence="4">The sequence shown here is derived from an EMBL/GenBank/DDBJ whole genome shotgun (WGS) entry which is preliminary data.</text>
</comment>
<feature type="transmembrane region" description="Helical" evidence="1">
    <location>
        <begin position="49"/>
        <end position="69"/>
    </location>
</feature>
<accession>A0ABQ2GFJ5</accession>
<dbReference type="Pfam" id="PF01757">
    <property type="entry name" value="Acyl_transf_3"/>
    <property type="match status" value="1"/>
</dbReference>
<feature type="transmembrane region" description="Helical" evidence="1">
    <location>
        <begin position="260"/>
        <end position="276"/>
    </location>
</feature>
<keyword evidence="4" id="KW-0808">Transferase</keyword>
<dbReference type="GO" id="GO:0016746">
    <property type="term" value="F:acyltransferase activity"/>
    <property type="evidence" value="ECO:0007669"/>
    <property type="project" value="UniProtKB-KW"/>
</dbReference>
<evidence type="ECO:0000256" key="1">
    <source>
        <dbReference type="SAM" id="Phobius"/>
    </source>
</evidence>
<name>A0ABQ2GFJ5_9DEIO</name>
<keyword evidence="1" id="KW-1133">Transmembrane helix</keyword>
<feature type="domain" description="SGNH" evidence="3">
    <location>
        <begin position="414"/>
        <end position="638"/>
    </location>
</feature>
<dbReference type="RefSeq" id="WP_188974161.1">
    <property type="nucleotide sequence ID" value="NZ_BMOL01000027.1"/>
</dbReference>
<feature type="transmembrane region" description="Helical" evidence="1">
    <location>
        <begin position="183"/>
        <end position="200"/>
    </location>
</feature>
<evidence type="ECO:0000259" key="3">
    <source>
        <dbReference type="Pfam" id="PF19040"/>
    </source>
</evidence>
<dbReference type="Pfam" id="PF19040">
    <property type="entry name" value="SGNH"/>
    <property type="match status" value="1"/>
</dbReference>
<evidence type="ECO:0000259" key="2">
    <source>
        <dbReference type="Pfam" id="PF01757"/>
    </source>
</evidence>
<gene>
    <name evidence="4" type="ORF">GCM10010840_34300</name>
</gene>
<reference evidence="5" key="1">
    <citation type="journal article" date="2019" name="Int. J. Syst. Evol. Microbiol.">
        <title>The Global Catalogue of Microorganisms (GCM) 10K type strain sequencing project: providing services to taxonomists for standard genome sequencing and annotation.</title>
        <authorList>
            <consortium name="The Broad Institute Genomics Platform"/>
            <consortium name="The Broad Institute Genome Sequencing Center for Infectious Disease"/>
            <person name="Wu L."/>
            <person name="Ma J."/>
        </authorList>
    </citation>
    <scope>NUCLEOTIDE SEQUENCE [LARGE SCALE GENOMIC DNA]</scope>
    <source>
        <strain evidence="5">JCM 15442</strain>
    </source>
</reference>
<dbReference type="PANTHER" id="PTHR23028">
    <property type="entry name" value="ACETYLTRANSFERASE"/>
    <property type="match status" value="1"/>
</dbReference>
<keyword evidence="1" id="KW-0812">Transmembrane</keyword>
<feature type="transmembrane region" description="Helical" evidence="1">
    <location>
        <begin position="328"/>
        <end position="345"/>
    </location>
</feature>
<proteinExistence type="predicted"/>
<evidence type="ECO:0000313" key="4">
    <source>
        <dbReference type="EMBL" id="GGL93404.1"/>
    </source>
</evidence>
<feature type="domain" description="Acyltransferase 3" evidence="2">
    <location>
        <begin position="24"/>
        <end position="341"/>
    </location>
</feature>
<sequence>MNESRSTLAPMTEAPARSLAYRPELDGLRALAVLAVIFYHFGIPPFRGGFIGVDIFFVISGFLISGILRQQIEGGTFSFVQFYVRRFRRLIPASIAVIAVTSLLALLLFSPEMLAGHGKLSVMSAFSLANRELYFASGYFDPSAATKPLLHMWSLSVEEQFYFVWPAFMLLCLRFLGKRITPWVVAAVSVVSLAFCVDLTQRLPQAAFYLTPYRMFEFGFGALLLWLPLSLERRFGQVTGLVGLAGLLVMACVLSDGSSFPGWNAVGVALLSAALIHGSRTGVVHRLLSHPAAVGLGVLSYSLYLTHWPVYVFYRFIVERDLGVADQALLLGLTAASALALYHGVERPFRLGRRAHKDRTRRPARLYPVAALYALVIGAGALALTTDGLPDRARVNGVVAPTSDTLERAQARFCQGKDPQPPITCATSEDRPRSVYVWGDSHAKHLAPGLAGALPQQNVKIIFTSACVPLWGVSELPYARSRTSRRACAQRNMDALKFLESLPPAPVIIAARWKNYLTTPELRRIGLQGLKDVTARLERSGHPVTVIGNVIEPGPEVIDCLRSPDTAITPRARCRPFGSATRASLEANAALRALGPVFFDPTPVFCTPACQVAAGQTMLFRDGHHLSDEGSRRLAGALVRAAPLVVGHQVGGAGR</sequence>
<protein>
    <submittedName>
        <fullName evidence="4">Acyltransferase</fullName>
    </submittedName>
</protein>
<feature type="transmembrane region" description="Helical" evidence="1">
    <location>
        <begin position="288"/>
        <end position="308"/>
    </location>
</feature>
<dbReference type="InterPro" id="IPR002656">
    <property type="entry name" value="Acyl_transf_3_dom"/>
</dbReference>
<keyword evidence="5" id="KW-1185">Reference proteome</keyword>
<dbReference type="PANTHER" id="PTHR23028:SF53">
    <property type="entry name" value="ACYL_TRANSF_3 DOMAIN-CONTAINING PROTEIN"/>
    <property type="match status" value="1"/>
</dbReference>
<feature type="transmembrane region" description="Helical" evidence="1">
    <location>
        <begin position="160"/>
        <end position="176"/>
    </location>
</feature>
<keyword evidence="4" id="KW-0012">Acyltransferase</keyword>
<dbReference type="InterPro" id="IPR050879">
    <property type="entry name" value="Acyltransferase_3"/>
</dbReference>
<dbReference type="Proteomes" id="UP000639973">
    <property type="component" value="Unassembled WGS sequence"/>
</dbReference>
<feature type="transmembrane region" description="Helical" evidence="1">
    <location>
        <begin position="206"/>
        <end position="228"/>
    </location>
</feature>
<feature type="transmembrane region" description="Helical" evidence="1">
    <location>
        <begin position="90"/>
        <end position="109"/>
    </location>
</feature>
<dbReference type="InterPro" id="IPR043968">
    <property type="entry name" value="SGNH"/>
</dbReference>
<keyword evidence="1" id="KW-0472">Membrane</keyword>
<organism evidence="4 5">
    <name type="scientific">Deinococcus aerolatus</name>
    <dbReference type="NCBI Taxonomy" id="522487"/>
    <lineage>
        <taxon>Bacteria</taxon>
        <taxon>Thermotogati</taxon>
        <taxon>Deinococcota</taxon>
        <taxon>Deinococci</taxon>
        <taxon>Deinococcales</taxon>
        <taxon>Deinococcaceae</taxon>
        <taxon>Deinococcus</taxon>
    </lineage>
</organism>